<gene>
    <name evidence="1" type="ORF">MANES_10G050600v8</name>
</gene>
<dbReference type="EMBL" id="CM004396">
    <property type="protein sequence ID" value="KAG8645282.1"/>
    <property type="molecule type" value="Genomic_DNA"/>
</dbReference>
<proteinExistence type="predicted"/>
<evidence type="ECO:0000313" key="1">
    <source>
        <dbReference type="EMBL" id="KAG8645282.1"/>
    </source>
</evidence>
<protein>
    <submittedName>
        <fullName evidence="1">Uncharacterized protein</fullName>
    </submittedName>
</protein>
<organism evidence="1 2">
    <name type="scientific">Manihot esculenta</name>
    <name type="common">Cassava</name>
    <name type="synonym">Jatropha manihot</name>
    <dbReference type="NCBI Taxonomy" id="3983"/>
    <lineage>
        <taxon>Eukaryota</taxon>
        <taxon>Viridiplantae</taxon>
        <taxon>Streptophyta</taxon>
        <taxon>Embryophyta</taxon>
        <taxon>Tracheophyta</taxon>
        <taxon>Spermatophyta</taxon>
        <taxon>Magnoliopsida</taxon>
        <taxon>eudicotyledons</taxon>
        <taxon>Gunneridae</taxon>
        <taxon>Pentapetalae</taxon>
        <taxon>rosids</taxon>
        <taxon>fabids</taxon>
        <taxon>Malpighiales</taxon>
        <taxon>Euphorbiaceae</taxon>
        <taxon>Crotonoideae</taxon>
        <taxon>Manihoteae</taxon>
        <taxon>Manihot</taxon>
    </lineage>
</organism>
<name>A0ACB7GYS7_MANES</name>
<reference evidence="2" key="1">
    <citation type="journal article" date="2016" name="Nat. Biotechnol.">
        <title>Sequencing wild and cultivated cassava and related species reveals extensive interspecific hybridization and genetic diversity.</title>
        <authorList>
            <person name="Bredeson J.V."/>
            <person name="Lyons J.B."/>
            <person name="Prochnik S.E."/>
            <person name="Wu G.A."/>
            <person name="Ha C.M."/>
            <person name="Edsinger-Gonzales E."/>
            <person name="Grimwood J."/>
            <person name="Schmutz J."/>
            <person name="Rabbi I.Y."/>
            <person name="Egesi C."/>
            <person name="Nauluvula P."/>
            <person name="Lebot V."/>
            <person name="Ndunguru J."/>
            <person name="Mkamilo G."/>
            <person name="Bart R.S."/>
            <person name="Setter T.L."/>
            <person name="Gleadow R.M."/>
            <person name="Kulakow P."/>
            <person name="Ferguson M.E."/>
            <person name="Rounsley S."/>
            <person name="Rokhsar D.S."/>
        </authorList>
    </citation>
    <scope>NUCLEOTIDE SEQUENCE [LARGE SCALE GENOMIC DNA]</scope>
    <source>
        <strain evidence="2">cv. AM560-2</strain>
    </source>
</reference>
<accession>A0ACB7GYS7</accession>
<sequence>MHGFSTVDGFVELTECMAEMIKYVANEPSVGLFYVQQHTQNAIPNVTNLKNNIIEKLCETILHTEDLEDSITMVKSVKDCGFPIADEMIRDIRTSLAMVSAKQPRRGLIPSPTSGFQLGRTSSWGPSTWDHNGVQQGSRRKVNYFSTVFNTARKRASNFKWPQLDPKDSTPAPVEKLLSYNNPSELVASASTSSSLPDMESDELPLSSQAADELQPEDEQAETNDAPGNVLSPQANYDDFKAVKEAKLEEWLGRANNSLDKLQEAK</sequence>
<comment type="caution">
    <text evidence="1">The sequence shown here is derived from an EMBL/GenBank/DDBJ whole genome shotgun (WGS) entry which is preliminary data.</text>
</comment>
<keyword evidence="2" id="KW-1185">Reference proteome</keyword>
<evidence type="ECO:0000313" key="2">
    <source>
        <dbReference type="Proteomes" id="UP000091857"/>
    </source>
</evidence>
<dbReference type="Proteomes" id="UP000091857">
    <property type="component" value="Chromosome 10"/>
</dbReference>